<dbReference type="SUPFAM" id="SSF50104">
    <property type="entry name" value="Translation proteins SH3-like domain"/>
    <property type="match status" value="1"/>
</dbReference>
<dbReference type="InterPro" id="IPR003256">
    <property type="entry name" value="Ribosomal_uL24"/>
</dbReference>
<dbReference type="NCBIfam" id="TIGR01079">
    <property type="entry name" value="rplX_bact"/>
    <property type="match status" value="1"/>
</dbReference>
<evidence type="ECO:0000313" key="14">
    <source>
        <dbReference type="Proteomes" id="UP000377798"/>
    </source>
</evidence>
<keyword evidence="6 10" id="KW-0689">Ribosomal protein</keyword>
<evidence type="ECO:0000256" key="5">
    <source>
        <dbReference type="ARBA" id="ARBA00022884"/>
    </source>
</evidence>
<keyword evidence="7 10" id="KW-0687">Ribonucleoprotein</keyword>
<dbReference type="Pfam" id="PF17136">
    <property type="entry name" value="ribosomal_L24"/>
    <property type="match status" value="1"/>
</dbReference>
<evidence type="ECO:0000313" key="13">
    <source>
        <dbReference type="EMBL" id="VFB16848.1"/>
    </source>
</evidence>
<evidence type="ECO:0000256" key="7">
    <source>
        <dbReference type="ARBA" id="ARBA00023274"/>
    </source>
</evidence>
<dbReference type="GO" id="GO:0003735">
    <property type="term" value="F:structural constituent of ribosome"/>
    <property type="evidence" value="ECO:0007669"/>
    <property type="project" value="InterPro"/>
</dbReference>
<dbReference type="SMART" id="SM00739">
    <property type="entry name" value="KOW"/>
    <property type="match status" value="1"/>
</dbReference>
<organism evidence="13 14">
    <name type="scientific">Urinicoccus massiliensis</name>
    <dbReference type="NCBI Taxonomy" id="1723382"/>
    <lineage>
        <taxon>Bacteria</taxon>
        <taxon>Bacillati</taxon>
        <taxon>Bacillota</taxon>
        <taxon>Tissierellia</taxon>
        <taxon>Tissierellales</taxon>
        <taxon>Peptoniphilaceae</taxon>
        <taxon>Urinicoccus</taxon>
    </lineage>
</organism>
<dbReference type="FunFam" id="2.30.30.30:FF:000004">
    <property type="entry name" value="50S ribosomal protein L24"/>
    <property type="match status" value="1"/>
</dbReference>
<dbReference type="InterPro" id="IPR008991">
    <property type="entry name" value="Translation_prot_SH3-like_sf"/>
</dbReference>
<evidence type="ECO:0000256" key="3">
    <source>
        <dbReference type="ARBA" id="ARBA00011838"/>
    </source>
</evidence>
<dbReference type="RefSeq" id="WP_034437543.1">
    <property type="nucleotide sequence ID" value="NZ_CAACYI010000001.1"/>
</dbReference>
<dbReference type="InterPro" id="IPR005825">
    <property type="entry name" value="Ribosomal_uL24_CS"/>
</dbReference>
<sequence length="103" mass="11440">MKIKKDDTVIVISGKDRGKTGKVKSVLPKEDRVIVEGVNMVTRHIKPRGPQEPGGIKKSEAPIHVSNVMYYDAKSKKGVRIGYQVEDGKKVRIMRPAGTKIDK</sequence>
<dbReference type="AlphaFoldDB" id="A0A8H2M7W6"/>
<dbReference type="Proteomes" id="UP000377798">
    <property type="component" value="Unassembled WGS sequence"/>
</dbReference>
<gene>
    <name evidence="10 13" type="primary">rplX</name>
    <name evidence="13" type="ORF">NCTC13150_01421</name>
</gene>
<evidence type="ECO:0000256" key="6">
    <source>
        <dbReference type="ARBA" id="ARBA00022980"/>
    </source>
</evidence>
<evidence type="ECO:0000256" key="1">
    <source>
        <dbReference type="ARBA" id="ARBA00004072"/>
    </source>
</evidence>
<dbReference type="CDD" id="cd06089">
    <property type="entry name" value="KOW_RPL26"/>
    <property type="match status" value="1"/>
</dbReference>
<keyword evidence="14" id="KW-1185">Reference proteome</keyword>
<comment type="subunit">
    <text evidence="3 10">Part of the 50S ribosomal subunit.</text>
</comment>
<name>A0A8H2M7W6_9FIRM</name>
<dbReference type="PROSITE" id="PS01108">
    <property type="entry name" value="RIBOSOMAL_L24"/>
    <property type="match status" value="1"/>
</dbReference>
<dbReference type="Pfam" id="PF00467">
    <property type="entry name" value="KOW"/>
    <property type="match status" value="1"/>
</dbReference>
<evidence type="ECO:0000256" key="10">
    <source>
        <dbReference type="HAMAP-Rule" id="MF_01326"/>
    </source>
</evidence>
<comment type="function">
    <text evidence="1 10">One of two assembly initiator proteins, it binds directly to the 5'-end of the 23S rRNA, where it nucleates assembly of the 50S subunit.</text>
</comment>
<comment type="function">
    <text evidence="9 10">One of the proteins that surrounds the polypeptide exit tunnel on the outside of the subunit.</text>
</comment>
<evidence type="ECO:0000256" key="11">
    <source>
        <dbReference type="RuleBase" id="RU003477"/>
    </source>
</evidence>
<dbReference type="InterPro" id="IPR014722">
    <property type="entry name" value="Rib_uL2_dom2"/>
</dbReference>
<dbReference type="PANTHER" id="PTHR12903">
    <property type="entry name" value="MITOCHONDRIAL RIBOSOMAL PROTEIN L24"/>
    <property type="match status" value="1"/>
</dbReference>
<accession>A0A8H2M7W6</accession>
<dbReference type="GO" id="GO:0006412">
    <property type="term" value="P:translation"/>
    <property type="evidence" value="ECO:0007669"/>
    <property type="project" value="UniProtKB-UniRule"/>
</dbReference>
<dbReference type="GO" id="GO:0019843">
    <property type="term" value="F:rRNA binding"/>
    <property type="evidence" value="ECO:0007669"/>
    <property type="project" value="UniProtKB-UniRule"/>
</dbReference>
<evidence type="ECO:0000256" key="8">
    <source>
        <dbReference type="ARBA" id="ARBA00035206"/>
    </source>
</evidence>
<evidence type="ECO:0000256" key="2">
    <source>
        <dbReference type="ARBA" id="ARBA00010618"/>
    </source>
</evidence>
<evidence type="ECO:0000256" key="9">
    <source>
        <dbReference type="ARBA" id="ARBA00058688"/>
    </source>
</evidence>
<reference evidence="13 14" key="1">
    <citation type="submission" date="2019-02" db="EMBL/GenBank/DDBJ databases">
        <authorList>
            <consortium name="Pathogen Informatics"/>
        </authorList>
    </citation>
    <scope>NUCLEOTIDE SEQUENCE [LARGE SCALE GENOMIC DNA]</scope>
    <source>
        <strain evidence="13 14">3012STDY7089603</strain>
    </source>
</reference>
<dbReference type="HAMAP" id="MF_01326_B">
    <property type="entry name" value="Ribosomal_uL24_B"/>
    <property type="match status" value="1"/>
</dbReference>
<proteinExistence type="inferred from homology"/>
<dbReference type="Gene3D" id="2.30.30.30">
    <property type="match status" value="1"/>
</dbReference>
<evidence type="ECO:0000259" key="12">
    <source>
        <dbReference type="SMART" id="SM00739"/>
    </source>
</evidence>
<keyword evidence="4 10" id="KW-0699">rRNA-binding</keyword>
<dbReference type="InterPro" id="IPR005824">
    <property type="entry name" value="KOW"/>
</dbReference>
<dbReference type="InterPro" id="IPR041988">
    <property type="entry name" value="Ribosomal_uL24_KOW"/>
</dbReference>
<dbReference type="GO" id="GO:0005840">
    <property type="term" value="C:ribosome"/>
    <property type="evidence" value="ECO:0007669"/>
    <property type="project" value="UniProtKB-KW"/>
</dbReference>
<dbReference type="InterPro" id="IPR057264">
    <property type="entry name" value="Ribosomal_uL24_C"/>
</dbReference>
<dbReference type="EMBL" id="CAACYI010000001">
    <property type="protein sequence ID" value="VFB16848.1"/>
    <property type="molecule type" value="Genomic_DNA"/>
</dbReference>
<comment type="similarity">
    <text evidence="2 10 11">Belongs to the universal ribosomal protein uL24 family.</text>
</comment>
<evidence type="ECO:0000256" key="4">
    <source>
        <dbReference type="ARBA" id="ARBA00022730"/>
    </source>
</evidence>
<comment type="caution">
    <text evidence="13">The sequence shown here is derived from an EMBL/GenBank/DDBJ whole genome shotgun (WGS) entry which is preliminary data.</text>
</comment>
<keyword evidence="5 10" id="KW-0694">RNA-binding</keyword>
<feature type="domain" description="KOW" evidence="12">
    <location>
        <begin position="2"/>
        <end position="29"/>
    </location>
</feature>
<dbReference type="GO" id="GO:1990904">
    <property type="term" value="C:ribonucleoprotein complex"/>
    <property type="evidence" value="ECO:0007669"/>
    <property type="project" value="UniProtKB-KW"/>
</dbReference>
<protein>
    <recommendedName>
        <fullName evidence="8 10">Large ribosomal subunit protein uL24</fullName>
    </recommendedName>
</protein>